<dbReference type="SUPFAM" id="SSF54637">
    <property type="entry name" value="Thioesterase/thiol ester dehydrase-isomerase"/>
    <property type="match status" value="1"/>
</dbReference>
<protein>
    <submittedName>
        <fullName evidence="4">3-hydroxyacyl-ACP dehydratase FabZ</fullName>
        <ecNumber evidence="4">4.2.1.59</ecNumber>
    </submittedName>
</protein>
<dbReference type="InterPro" id="IPR029069">
    <property type="entry name" value="HotDog_dom_sf"/>
</dbReference>
<keyword evidence="5" id="KW-1185">Reference proteome</keyword>
<accession>A0ABW7YUW4</accession>
<feature type="region of interest" description="Disordered" evidence="3">
    <location>
        <begin position="1"/>
        <end position="35"/>
    </location>
</feature>
<organism evidence="4 5">
    <name type="scientific">Nonomuraea typhae</name>
    <dbReference type="NCBI Taxonomy" id="2603600"/>
    <lineage>
        <taxon>Bacteria</taxon>
        <taxon>Bacillati</taxon>
        <taxon>Actinomycetota</taxon>
        <taxon>Actinomycetes</taxon>
        <taxon>Streptosporangiales</taxon>
        <taxon>Streptosporangiaceae</taxon>
        <taxon>Nonomuraea</taxon>
    </lineage>
</organism>
<evidence type="ECO:0000256" key="2">
    <source>
        <dbReference type="ARBA" id="ARBA00023239"/>
    </source>
</evidence>
<dbReference type="Gene3D" id="3.10.129.10">
    <property type="entry name" value="Hotdog Thioesterase"/>
    <property type="match status" value="1"/>
</dbReference>
<keyword evidence="2 4" id="KW-0456">Lyase</keyword>
<dbReference type="RefSeq" id="WP_397083179.1">
    <property type="nucleotide sequence ID" value="NZ_JBITGY010000005.1"/>
</dbReference>
<comment type="similarity">
    <text evidence="1">Belongs to the thioester dehydratase family. FabZ subfamily.</text>
</comment>
<evidence type="ECO:0000256" key="1">
    <source>
        <dbReference type="ARBA" id="ARBA00009174"/>
    </source>
</evidence>
<dbReference type="CDD" id="cd01288">
    <property type="entry name" value="FabZ"/>
    <property type="match status" value="1"/>
</dbReference>
<reference evidence="4 5" key="1">
    <citation type="submission" date="2024-10" db="EMBL/GenBank/DDBJ databases">
        <title>The Natural Products Discovery Center: Release of the First 8490 Sequenced Strains for Exploring Actinobacteria Biosynthetic Diversity.</title>
        <authorList>
            <person name="Kalkreuter E."/>
            <person name="Kautsar S.A."/>
            <person name="Yang D."/>
            <person name="Bader C.D."/>
            <person name="Teijaro C.N."/>
            <person name="Fluegel L."/>
            <person name="Davis C.M."/>
            <person name="Simpson J.R."/>
            <person name="Lauterbach L."/>
            <person name="Steele A.D."/>
            <person name="Gui C."/>
            <person name="Meng S."/>
            <person name="Li G."/>
            <person name="Viehrig K."/>
            <person name="Ye F."/>
            <person name="Su P."/>
            <person name="Kiefer A.F."/>
            <person name="Nichols A."/>
            <person name="Cepeda A.J."/>
            <person name="Yan W."/>
            <person name="Fan B."/>
            <person name="Jiang Y."/>
            <person name="Adhikari A."/>
            <person name="Zheng C.-J."/>
            <person name="Schuster L."/>
            <person name="Cowan T.M."/>
            <person name="Smanski M.J."/>
            <person name="Chevrette M.G."/>
            <person name="De Carvalho L.P.S."/>
            <person name="Shen B."/>
        </authorList>
    </citation>
    <scope>NUCLEOTIDE SEQUENCE [LARGE SCALE GENOMIC DNA]</scope>
    <source>
        <strain evidence="4 5">NPDC050545</strain>
    </source>
</reference>
<feature type="compositionally biased region" description="Polar residues" evidence="3">
    <location>
        <begin position="1"/>
        <end position="17"/>
    </location>
</feature>
<evidence type="ECO:0000313" key="5">
    <source>
        <dbReference type="Proteomes" id="UP001612741"/>
    </source>
</evidence>
<dbReference type="PANTHER" id="PTHR30272:SF1">
    <property type="entry name" value="3-HYDROXYACYL-[ACYL-CARRIER-PROTEIN] DEHYDRATASE"/>
    <property type="match status" value="1"/>
</dbReference>
<dbReference type="Pfam" id="PF07977">
    <property type="entry name" value="FabA"/>
    <property type="match status" value="1"/>
</dbReference>
<proteinExistence type="inferred from homology"/>
<dbReference type="InterPro" id="IPR013114">
    <property type="entry name" value="FabA_FabZ"/>
</dbReference>
<dbReference type="EMBL" id="JBITGY010000005">
    <property type="protein sequence ID" value="MFI6499704.1"/>
    <property type="molecule type" value="Genomic_DNA"/>
</dbReference>
<sequence>MTATTSAAGVESTTRTAGASAAISGPATSTAQPPVLTGLGHDQIRAVLPHRWPMLLLDRVTRVEPGVKGSAVKNVAGTELWFQGHFPNEAVLPGIVIIESLAQLAGVVFALAGASEISYLAGVRSMRFRRPVVPGDQLALSAERTAGGRGFAEYKVSARVDGQMAAEGILTIADPKGVKNG</sequence>
<evidence type="ECO:0000256" key="3">
    <source>
        <dbReference type="SAM" id="MobiDB-lite"/>
    </source>
</evidence>
<dbReference type="NCBIfam" id="NF000582">
    <property type="entry name" value="PRK00006.1"/>
    <property type="match status" value="1"/>
</dbReference>
<dbReference type="GO" id="GO:0019171">
    <property type="term" value="F:(3R)-hydroxyacyl-[acyl-carrier-protein] dehydratase activity"/>
    <property type="evidence" value="ECO:0007669"/>
    <property type="project" value="UniProtKB-EC"/>
</dbReference>
<comment type="caution">
    <text evidence="4">The sequence shown here is derived from an EMBL/GenBank/DDBJ whole genome shotgun (WGS) entry which is preliminary data.</text>
</comment>
<gene>
    <name evidence="4" type="primary">fabZ</name>
    <name evidence="4" type="ORF">ACIBG2_20110</name>
</gene>
<dbReference type="Proteomes" id="UP001612741">
    <property type="component" value="Unassembled WGS sequence"/>
</dbReference>
<dbReference type="PANTHER" id="PTHR30272">
    <property type="entry name" value="3-HYDROXYACYL-[ACYL-CARRIER-PROTEIN] DEHYDRATASE"/>
    <property type="match status" value="1"/>
</dbReference>
<name>A0ABW7YUW4_9ACTN</name>
<dbReference type="EC" id="4.2.1.59" evidence="4"/>
<evidence type="ECO:0000313" key="4">
    <source>
        <dbReference type="EMBL" id="MFI6499704.1"/>
    </source>
</evidence>